<evidence type="ECO:0000256" key="1">
    <source>
        <dbReference type="SAM" id="Phobius"/>
    </source>
</evidence>
<reference evidence="2 3" key="1">
    <citation type="submission" date="2020-08" db="EMBL/GenBank/DDBJ databases">
        <title>Genome public.</title>
        <authorList>
            <person name="Liu C."/>
            <person name="Sun Q."/>
        </authorList>
    </citation>
    <scope>NUCLEOTIDE SEQUENCE [LARGE SCALE GENOMIC DNA]</scope>
    <source>
        <strain evidence="2 3">BX3</strain>
    </source>
</reference>
<dbReference type="RefSeq" id="WP_249305423.1">
    <property type="nucleotide sequence ID" value="NZ_JACRSW010000032.1"/>
</dbReference>
<feature type="transmembrane region" description="Helical" evidence="1">
    <location>
        <begin position="161"/>
        <end position="181"/>
    </location>
</feature>
<gene>
    <name evidence="2" type="ORF">H8700_09730</name>
</gene>
<dbReference type="InterPro" id="IPR046283">
    <property type="entry name" value="DUF6320"/>
</dbReference>
<dbReference type="Pfam" id="PF19845">
    <property type="entry name" value="DUF6320"/>
    <property type="match status" value="1"/>
</dbReference>
<evidence type="ECO:0008006" key="4">
    <source>
        <dbReference type="Google" id="ProtNLM"/>
    </source>
</evidence>
<accession>A0ABR7MW11</accession>
<dbReference type="Proteomes" id="UP000637513">
    <property type="component" value="Unassembled WGS sequence"/>
</dbReference>
<sequence length="221" mass="25318">MNHCKRCNIDIIDNTEVCPLCDHVLTQGTEKNQRVYPDVWNKTRGWKRLVTIFSYFLIVLEIACCIINYYTYQHSHWSVITGICFAYIIFTMCYSFNRRNGHIRKIFVQAAGAIVLLLALDYVTGAGGWSVSYGLPCMVLLLDGILVVCMLANFQNWQSYLLVQLFALLVSIVLLVLLLTGVTKGIVLIWVAFGISALIFSFCFTIGYRKAKNELRRRFFI</sequence>
<dbReference type="EMBL" id="JACRSW010000032">
    <property type="protein sequence ID" value="MBC8557985.1"/>
    <property type="molecule type" value="Genomic_DNA"/>
</dbReference>
<keyword evidence="1" id="KW-0472">Membrane</keyword>
<name>A0ABR7MW11_9FIRM</name>
<evidence type="ECO:0000313" key="2">
    <source>
        <dbReference type="EMBL" id="MBC8557985.1"/>
    </source>
</evidence>
<comment type="caution">
    <text evidence="2">The sequence shown here is derived from an EMBL/GenBank/DDBJ whole genome shotgun (WGS) entry which is preliminary data.</text>
</comment>
<evidence type="ECO:0000313" key="3">
    <source>
        <dbReference type="Proteomes" id="UP000637513"/>
    </source>
</evidence>
<feature type="transmembrane region" description="Helical" evidence="1">
    <location>
        <begin position="133"/>
        <end position="154"/>
    </location>
</feature>
<organism evidence="2 3">
    <name type="scientific">Jutongia hominis</name>
    <dbReference type="NCBI Taxonomy" id="2763664"/>
    <lineage>
        <taxon>Bacteria</taxon>
        <taxon>Bacillati</taxon>
        <taxon>Bacillota</taxon>
        <taxon>Clostridia</taxon>
        <taxon>Lachnospirales</taxon>
        <taxon>Lachnospiraceae</taxon>
        <taxon>Jutongia</taxon>
    </lineage>
</organism>
<protein>
    <recommendedName>
        <fullName evidence="4">Zinc ribbon domain-containing protein</fullName>
    </recommendedName>
</protein>
<keyword evidence="3" id="KW-1185">Reference proteome</keyword>
<feature type="transmembrane region" description="Helical" evidence="1">
    <location>
        <begin position="76"/>
        <end position="94"/>
    </location>
</feature>
<feature type="transmembrane region" description="Helical" evidence="1">
    <location>
        <begin position="187"/>
        <end position="208"/>
    </location>
</feature>
<keyword evidence="1" id="KW-1133">Transmembrane helix</keyword>
<proteinExistence type="predicted"/>
<keyword evidence="1" id="KW-0812">Transmembrane</keyword>
<feature type="transmembrane region" description="Helical" evidence="1">
    <location>
        <begin position="49"/>
        <end position="70"/>
    </location>
</feature>
<feature type="transmembrane region" description="Helical" evidence="1">
    <location>
        <begin position="106"/>
        <end position="127"/>
    </location>
</feature>